<dbReference type="Pfam" id="PF01866">
    <property type="entry name" value="Diphthamide_syn"/>
    <property type="match status" value="1"/>
</dbReference>
<dbReference type="GO" id="GO:0090560">
    <property type="term" value="F:2-(3-amino-3-carboxypropyl)histidine synthase activity"/>
    <property type="evidence" value="ECO:0007669"/>
    <property type="project" value="InterPro"/>
</dbReference>
<protein>
    <recommendedName>
        <fullName evidence="2">2-(3-amino-3-carboxypropyl)histidine synthase</fullName>
    </recommendedName>
</protein>
<dbReference type="GO" id="GO:0017183">
    <property type="term" value="P:protein histidyl modification to diphthamide"/>
    <property type="evidence" value="ECO:0007669"/>
    <property type="project" value="InterPro"/>
</dbReference>
<reference evidence="1" key="1">
    <citation type="submission" date="2017-06" db="EMBL/GenBank/DDBJ databases">
        <title>Novel microbial phyla capable of carbon fixation and sulfur reduction in deep-sea sediments.</title>
        <authorList>
            <person name="Huang J."/>
            <person name="Baker B."/>
            <person name="Wang Y."/>
        </authorList>
    </citation>
    <scope>NUCLEOTIDE SEQUENCE [LARGE SCALE GENOMIC DNA]</scope>
    <source>
        <strain evidence="1">B3_LCP</strain>
    </source>
</reference>
<accession>A0A532UZ40</accession>
<evidence type="ECO:0000313" key="1">
    <source>
        <dbReference type="EMBL" id="TKJ40221.1"/>
    </source>
</evidence>
<gene>
    <name evidence="1" type="ORF">CEE37_07810</name>
</gene>
<dbReference type="Gene3D" id="3.40.50.11860">
    <property type="entry name" value="Diphthamide synthesis DPH1/DPH2 domain 3"/>
    <property type="match status" value="1"/>
</dbReference>
<proteinExistence type="predicted"/>
<dbReference type="InterPro" id="IPR016435">
    <property type="entry name" value="DPH1/DPH2"/>
</dbReference>
<organism evidence="1">
    <name type="scientific">candidate division LCP-89 bacterium B3_LCP</name>
    <dbReference type="NCBI Taxonomy" id="2012998"/>
    <lineage>
        <taxon>Bacteria</taxon>
        <taxon>Pseudomonadati</taxon>
        <taxon>Bacteria division LCP-89</taxon>
    </lineage>
</organism>
<dbReference type="AlphaFoldDB" id="A0A532UZ40"/>
<dbReference type="SFLD" id="SFLDS00032">
    <property type="entry name" value="Radical_SAM_3-amino-3-carboxyp"/>
    <property type="match status" value="1"/>
</dbReference>
<dbReference type="PANTHER" id="PTHR10762">
    <property type="entry name" value="DIPHTHAMIDE BIOSYNTHESIS PROTEIN"/>
    <property type="match status" value="1"/>
</dbReference>
<evidence type="ECO:0008006" key="2">
    <source>
        <dbReference type="Google" id="ProtNLM"/>
    </source>
</evidence>
<dbReference type="PANTHER" id="PTHR10762:SF1">
    <property type="entry name" value="2-(3-AMINO-3-CARBOXYPROPYL)HISTIDINE SYNTHASE SUBUNIT 1"/>
    <property type="match status" value="1"/>
</dbReference>
<dbReference type="InterPro" id="IPR042265">
    <property type="entry name" value="DPH1/DPH2_3"/>
</dbReference>
<dbReference type="EMBL" id="NJBN01000005">
    <property type="protein sequence ID" value="TKJ40221.1"/>
    <property type="molecule type" value="Genomic_DNA"/>
</dbReference>
<sequence length="221" mass="25758">MKTLFIESKFKGKIELNKIKVNELQKNIGLITVVQFVNHLEKIKNYLLKNNKKIQIAKGNQKYKAQILGCDISAGYKIKNKVDAFLYIGDGKFHPWGLAIKTKKEVFSFNPLNNDFSRIKKEEIEKYKRTQKIKKIRFLSAENIGILVSTKPGQSNLKKALEIKNKLEKKGKKCFIFVFDTLNLNDLENFPFIDMWLNTACPRIEEDSRDIINFEDIPKRN</sequence>
<dbReference type="Gene3D" id="3.40.50.11850">
    <property type="entry name" value="Diphthamide synthesis DPH1/DPH2 domain 2"/>
    <property type="match status" value="1"/>
</dbReference>
<name>A0A532UZ40_UNCL8</name>
<comment type="caution">
    <text evidence="1">The sequence shown here is derived from an EMBL/GenBank/DDBJ whole genome shotgun (WGS) entry which is preliminary data.</text>
</comment>
<dbReference type="InterPro" id="IPR042264">
    <property type="entry name" value="DPH1/DPH2_2"/>
</dbReference>
<dbReference type="Proteomes" id="UP000319619">
    <property type="component" value="Unassembled WGS sequence"/>
</dbReference>
<dbReference type="NCBIfam" id="TIGR00322">
    <property type="entry name" value="diphth2_R"/>
    <property type="match status" value="1"/>
</dbReference>